<organism evidence="1">
    <name type="scientific">Arundo donax</name>
    <name type="common">Giant reed</name>
    <name type="synonym">Donax arundinaceus</name>
    <dbReference type="NCBI Taxonomy" id="35708"/>
    <lineage>
        <taxon>Eukaryota</taxon>
        <taxon>Viridiplantae</taxon>
        <taxon>Streptophyta</taxon>
        <taxon>Embryophyta</taxon>
        <taxon>Tracheophyta</taxon>
        <taxon>Spermatophyta</taxon>
        <taxon>Magnoliopsida</taxon>
        <taxon>Liliopsida</taxon>
        <taxon>Poales</taxon>
        <taxon>Poaceae</taxon>
        <taxon>PACMAD clade</taxon>
        <taxon>Arundinoideae</taxon>
        <taxon>Arundineae</taxon>
        <taxon>Arundo</taxon>
    </lineage>
</organism>
<accession>A0A0A9FUT8</accession>
<evidence type="ECO:0000313" key="1">
    <source>
        <dbReference type="EMBL" id="JAE12078.1"/>
    </source>
</evidence>
<dbReference type="EMBL" id="GBRH01185818">
    <property type="protein sequence ID" value="JAE12078.1"/>
    <property type="molecule type" value="Transcribed_RNA"/>
</dbReference>
<sequence>MSVLESGFPPLGSAALPPPSTLVRRRMNVLFPHPESAASPITTVLSAPAEHDTRQGKALLLLVPRRLPVPAGGGEQGDVAVALVCTVKADAMDQLADVKSPTLSRCSCHCDRKEG</sequence>
<name>A0A0A9FUT8_ARUDO</name>
<dbReference type="AlphaFoldDB" id="A0A0A9FUT8"/>
<protein>
    <submittedName>
        <fullName evidence="1">Uncharacterized protein</fullName>
    </submittedName>
</protein>
<reference evidence="1" key="1">
    <citation type="submission" date="2014-09" db="EMBL/GenBank/DDBJ databases">
        <authorList>
            <person name="Magalhaes I.L.F."/>
            <person name="Oliveira U."/>
            <person name="Santos F.R."/>
            <person name="Vidigal T.H.D.A."/>
            <person name="Brescovit A.D."/>
            <person name="Santos A.J."/>
        </authorList>
    </citation>
    <scope>NUCLEOTIDE SEQUENCE</scope>
    <source>
        <tissue evidence="1">Shoot tissue taken approximately 20 cm above the soil surface</tissue>
    </source>
</reference>
<reference evidence="1" key="2">
    <citation type="journal article" date="2015" name="Data Brief">
        <title>Shoot transcriptome of the giant reed, Arundo donax.</title>
        <authorList>
            <person name="Barrero R.A."/>
            <person name="Guerrero F.D."/>
            <person name="Moolhuijzen P."/>
            <person name="Goolsby J.A."/>
            <person name="Tidwell J."/>
            <person name="Bellgard S.E."/>
            <person name="Bellgard M.I."/>
        </authorList>
    </citation>
    <scope>NUCLEOTIDE SEQUENCE</scope>
    <source>
        <tissue evidence="1">Shoot tissue taken approximately 20 cm above the soil surface</tissue>
    </source>
</reference>
<proteinExistence type="predicted"/>